<dbReference type="CDD" id="cd01650">
    <property type="entry name" value="RT_nLTR_like"/>
    <property type="match status" value="1"/>
</dbReference>
<evidence type="ECO:0000313" key="3">
    <source>
        <dbReference type="Proteomes" id="UP001140206"/>
    </source>
</evidence>
<organism evidence="2 3">
    <name type="scientific">Rhynchospora pubera</name>
    <dbReference type="NCBI Taxonomy" id="906938"/>
    <lineage>
        <taxon>Eukaryota</taxon>
        <taxon>Viridiplantae</taxon>
        <taxon>Streptophyta</taxon>
        <taxon>Embryophyta</taxon>
        <taxon>Tracheophyta</taxon>
        <taxon>Spermatophyta</taxon>
        <taxon>Magnoliopsida</taxon>
        <taxon>Liliopsida</taxon>
        <taxon>Poales</taxon>
        <taxon>Cyperaceae</taxon>
        <taxon>Cyperoideae</taxon>
        <taxon>Rhynchosporeae</taxon>
        <taxon>Rhynchospora</taxon>
    </lineage>
</organism>
<sequence length="865" mass="98720">MLEERRQLTALERAVRIMARERAFELANIMEVRWHQRAHTRWLACGDRNTRYFHAIATVKKRAKFITSIMHEDRILKSTQEISSAFTSHFQNLMGSEIPAAPFSPSALYSDLSLELQDLASPFNETEISHAVMRLSNDKSCGPDGLPNEFFKVHWNVIKHDILRIFNSLYMNLLDLSNSNFAHIILLPKEVNAQVLTSFRPISLICYVPKLISKVLANRLAPHIPFLIPTAQTGFVKGRLLAENFCSAREIIAEISKQNKPAFLLKLDFKKAYDSVSWPFLLQTMACRGFPSHFISWVKILLDSAKSSVVVNDVVGTPFSHKRGLRQGDPLSPFLFLLAGDVLHQMLQTVANTMDLSITSKLRKPYYTLQYADDTLVFATAKGNAAATLQYVLTHFSGISGISINQTKSTIIPFNLTQQQIGELQTTLACSISTLPLTYLGLPLTVLKPTRQDFQPLIDKVKKKLEGWKGALMSRAGRIVLASSVLSSVPVFFMSVFKLPAWVIKAIDQIRRNFIWGNNSSTGRGIPLLSWDRVCSPKSLGGFGLMNLKLQNLALLLRWWWRLYTESESQWFLITSSLYRKRDVQIPPMGWNKVGSFFWRDLLALRFYFQLSTASIVNSGRNTLFWYDKWGESRLIYFGYEGAPPTRKLISLSHAQPVINQLLPPPLNWGHEELITQANQALNSREKDRLLWRWSPDGQYSAASFYRTFIKAGRHNFPLHFIWKLKVTPTVKTFLMLLAHDRVLTQDQLQKRNITFQPGCVMCGQSICETATHLFISCPFTAALWRCLILSTGIPLITITSNCMQSIKQVFEFTTVTDFQKTVLATTFWSVWLERNNRVFRSEERLMGAIHDWIVGEATLFFKHC</sequence>
<dbReference type="PANTHER" id="PTHR33116:SF78">
    <property type="entry name" value="OS12G0587133 PROTEIN"/>
    <property type="match status" value="1"/>
</dbReference>
<accession>A0AAV8EJE1</accession>
<keyword evidence="3" id="KW-1185">Reference proteome</keyword>
<dbReference type="InterPro" id="IPR043502">
    <property type="entry name" value="DNA/RNA_pol_sf"/>
</dbReference>
<evidence type="ECO:0000313" key="2">
    <source>
        <dbReference type="EMBL" id="KAJ4781565.1"/>
    </source>
</evidence>
<dbReference type="SUPFAM" id="SSF56672">
    <property type="entry name" value="DNA/RNA polymerases"/>
    <property type="match status" value="1"/>
</dbReference>
<proteinExistence type="predicted"/>
<keyword evidence="2" id="KW-0548">Nucleotidyltransferase</keyword>
<dbReference type="AlphaFoldDB" id="A0AAV8EJE1"/>
<gene>
    <name evidence="2" type="ORF">LUZ62_065822</name>
</gene>
<dbReference type="InterPro" id="IPR000477">
    <property type="entry name" value="RT_dom"/>
</dbReference>
<dbReference type="PROSITE" id="PS50878">
    <property type="entry name" value="RT_POL"/>
    <property type="match status" value="1"/>
</dbReference>
<reference evidence="2" key="1">
    <citation type="submission" date="2022-08" db="EMBL/GenBank/DDBJ databases">
        <authorList>
            <person name="Marques A."/>
        </authorList>
    </citation>
    <scope>NUCLEOTIDE SEQUENCE</scope>
    <source>
        <strain evidence="2">RhyPub2mFocal</strain>
        <tissue evidence="2">Leaves</tissue>
    </source>
</reference>
<evidence type="ECO:0000259" key="1">
    <source>
        <dbReference type="PROSITE" id="PS50878"/>
    </source>
</evidence>
<dbReference type="Pfam" id="PF00078">
    <property type="entry name" value="RVT_1"/>
    <property type="match status" value="1"/>
</dbReference>
<keyword evidence="2" id="KW-0695">RNA-directed DNA polymerase</keyword>
<dbReference type="GO" id="GO:0003964">
    <property type="term" value="F:RNA-directed DNA polymerase activity"/>
    <property type="evidence" value="ECO:0007669"/>
    <property type="project" value="UniProtKB-KW"/>
</dbReference>
<keyword evidence="2" id="KW-0808">Transferase</keyword>
<dbReference type="Pfam" id="PF13966">
    <property type="entry name" value="zf-RVT"/>
    <property type="match status" value="1"/>
</dbReference>
<protein>
    <submittedName>
        <fullName evidence="2">RNA-directed DNA polymerase (Reverse transcriptase)-related family protein</fullName>
    </submittedName>
</protein>
<feature type="domain" description="Reverse transcriptase" evidence="1">
    <location>
        <begin position="168"/>
        <end position="444"/>
    </location>
</feature>
<dbReference type="InterPro" id="IPR026960">
    <property type="entry name" value="RVT-Znf"/>
</dbReference>
<comment type="caution">
    <text evidence="2">The sequence shown here is derived from an EMBL/GenBank/DDBJ whole genome shotgun (WGS) entry which is preliminary data.</text>
</comment>
<name>A0AAV8EJE1_9POAL</name>
<dbReference type="Proteomes" id="UP001140206">
    <property type="component" value="Chromosome 3"/>
</dbReference>
<dbReference type="PANTHER" id="PTHR33116">
    <property type="entry name" value="REVERSE TRANSCRIPTASE ZINC-BINDING DOMAIN-CONTAINING PROTEIN-RELATED-RELATED"/>
    <property type="match status" value="1"/>
</dbReference>
<dbReference type="EMBL" id="JAMFTS010000003">
    <property type="protein sequence ID" value="KAJ4781565.1"/>
    <property type="molecule type" value="Genomic_DNA"/>
</dbReference>